<protein>
    <submittedName>
        <fullName evidence="1">Uncharacterized protein</fullName>
    </submittedName>
</protein>
<reference evidence="1 2" key="1">
    <citation type="submission" date="2013-06" db="EMBL/GenBank/DDBJ databases">
        <title>Complete genome sequence of Paenibacillus mucilaginosus K02.</title>
        <authorList>
            <person name="Xiao B."/>
            <person name="Sun L."/>
            <person name="Xiao L."/>
            <person name="Lian B."/>
        </authorList>
    </citation>
    <scope>NUCLEOTIDE SEQUENCE [LARGE SCALE GENOMIC DNA]</scope>
    <source>
        <strain evidence="1 2">K02</strain>
    </source>
</reference>
<sequence>MKIHDQYSPLDFRCIAQIMQHYPDIYLDIDTKELDPAAIKKQ</sequence>
<evidence type="ECO:0000313" key="2">
    <source>
        <dbReference type="Proteomes" id="UP000007392"/>
    </source>
</evidence>
<accession>I0BJE1</accession>
<gene>
    <name evidence="1" type="ORF">B2K_17470</name>
</gene>
<evidence type="ECO:0000313" key="1">
    <source>
        <dbReference type="EMBL" id="AFH62488.2"/>
    </source>
</evidence>
<organism evidence="1 2">
    <name type="scientific">Paenibacillus mucilaginosus K02</name>
    <dbReference type="NCBI Taxonomy" id="997761"/>
    <lineage>
        <taxon>Bacteria</taxon>
        <taxon>Bacillati</taxon>
        <taxon>Bacillota</taxon>
        <taxon>Bacilli</taxon>
        <taxon>Bacillales</taxon>
        <taxon>Paenibacillaceae</taxon>
        <taxon>Paenibacillus</taxon>
    </lineage>
</organism>
<dbReference type="KEGG" id="pmw:B2K_17470"/>
<dbReference type="AlphaFoldDB" id="I0BJE1"/>
<dbReference type="EMBL" id="CP003422">
    <property type="protein sequence ID" value="AFH62488.2"/>
    <property type="molecule type" value="Genomic_DNA"/>
</dbReference>
<proteinExistence type="predicted"/>
<dbReference type="Proteomes" id="UP000007392">
    <property type="component" value="Chromosome"/>
</dbReference>
<name>I0BJE1_9BACL</name>
<dbReference type="HOGENOM" id="CLU_3255093_0_0_9"/>